<dbReference type="EMBL" id="LGRX02000807">
    <property type="protein sequence ID" value="KAK3287542.1"/>
    <property type="molecule type" value="Genomic_DNA"/>
</dbReference>
<feature type="compositionally biased region" description="Polar residues" evidence="1">
    <location>
        <begin position="140"/>
        <end position="153"/>
    </location>
</feature>
<evidence type="ECO:0000313" key="3">
    <source>
        <dbReference type="EMBL" id="KAK3287542.1"/>
    </source>
</evidence>
<reference evidence="3 4" key="1">
    <citation type="journal article" date="2015" name="Genome Biol. Evol.">
        <title>Comparative Genomics of a Bacterivorous Green Alga Reveals Evolutionary Causalities and Consequences of Phago-Mixotrophic Mode of Nutrition.</title>
        <authorList>
            <person name="Burns J.A."/>
            <person name="Paasch A."/>
            <person name="Narechania A."/>
            <person name="Kim E."/>
        </authorList>
    </citation>
    <scope>NUCLEOTIDE SEQUENCE [LARGE SCALE GENOMIC DNA]</scope>
    <source>
        <strain evidence="3 4">PLY_AMNH</strain>
    </source>
</reference>
<protein>
    <submittedName>
        <fullName evidence="3">Uncharacterized protein</fullName>
    </submittedName>
</protein>
<evidence type="ECO:0000313" key="4">
    <source>
        <dbReference type="Proteomes" id="UP001190700"/>
    </source>
</evidence>
<feature type="region of interest" description="Disordered" evidence="1">
    <location>
        <begin position="124"/>
        <end position="156"/>
    </location>
</feature>
<evidence type="ECO:0000256" key="2">
    <source>
        <dbReference type="SAM" id="Phobius"/>
    </source>
</evidence>
<keyword evidence="2" id="KW-1133">Transmembrane helix</keyword>
<dbReference type="AlphaFoldDB" id="A0AAE0H051"/>
<feature type="compositionally biased region" description="Low complexity" evidence="1">
    <location>
        <begin position="201"/>
        <end position="211"/>
    </location>
</feature>
<keyword evidence="4" id="KW-1185">Reference proteome</keyword>
<feature type="compositionally biased region" description="Acidic residues" evidence="1">
    <location>
        <begin position="73"/>
        <end position="88"/>
    </location>
</feature>
<proteinExistence type="predicted"/>
<name>A0AAE0H051_9CHLO</name>
<dbReference type="Proteomes" id="UP001190700">
    <property type="component" value="Unassembled WGS sequence"/>
</dbReference>
<evidence type="ECO:0000256" key="1">
    <source>
        <dbReference type="SAM" id="MobiDB-lite"/>
    </source>
</evidence>
<feature type="region of interest" description="Disordered" evidence="1">
    <location>
        <begin position="73"/>
        <end position="102"/>
    </location>
</feature>
<sequence>MADAHVGAAMMAPGAAARNVEESKVATYGDVPPHQLVTFGVGVYGGLGPAAVAFLKRTQWRFSGRRYLAEDAVEADEVDEEGDEEGSGGEDARAGRGGSMGWKVAPRRADEVLALMDRAREDAYEETDYATQAERGDGTQGSMGTEQSEQASGGANEAGRMATQLLDGLEEMCGLPTRAECLRLASGGAMGAAETQSEEMPASASGPGQSASRVVGFLRGCWR</sequence>
<organism evidence="3 4">
    <name type="scientific">Cymbomonas tetramitiformis</name>
    <dbReference type="NCBI Taxonomy" id="36881"/>
    <lineage>
        <taxon>Eukaryota</taxon>
        <taxon>Viridiplantae</taxon>
        <taxon>Chlorophyta</taxon>
        <taxon>Pyramimonadophyceae</taxon>
        <taxon>Pyramimonadales</taxon>
        <taxon>Pyramimonadaceae</taxon>
        <taxon>Cymbomonas</taxon>
    </lineage>
</organism>
<comment type="caution">
    <text evidence="3">The sequence shown here is derived from an EMBL/GenBank/DDBJ whole genome shotgun (WGS) entry which is preliminary data.</text>
</comment>
<feature type="region of interest" description="Disordered" evidence="1">
    <location>
        <begin position="192"/>
        <end position="211"/>
    </location>
</feature>
<keyword evidence="2" id="KW-0812">Transmembrane</keyword>
<accession>A0AAE0H051</accession>
<feature type="transmembrane region" description="Helical" evidence="2">
    <location>
        <begin position="36"/>
        <end position="55"/>
    </location>
</feature>
<gene>
    <name evidence="3" type="ORF">CYMTET_4954</name>
</gene>
<keyword evidence="2" id="KW-0472">Membrane</keyword>